<feature type="compositionally biased region" description="Basic and acidic residues" evidence="1">
    <location>
        <begin position="152"/>
        <end position="163"/>
    </location>
</feature>
<organism evidence="2 3">
    <name type="scientific">Pleuronectes platessa</name>
    <name type="common">European plaice</name>
    <dbReference type="NCBI Taxonomy" id="8262"/>
    <lineage>
        <taxon>Eukaryota</taxon>
        <taxon>Metazoa</taxon>
        <taxon>Chordata</taxon>
        <taxon>Craniata</taxon>
        <taxon>Vertebrata</taxon>
        <taxon>Euteleostomi</taxon>
        <taxon>Actinopterygii</taxon>
        <taxon>Neopterygii</taxon>
        <taxon>Teleostei</taxon>
        <taxon>Neoteleostei</taxon>
        <taxon>Acanthomorphata</taxon>
        <taxon>Carangaria</taxon>
        <taxon>Pleuronectiformes</taxon>
        <taxon>Pleuronectoidei</taxon>
        <taxon>Pleuronectidae</taxon>
        <taxon>Pleuronectes</taxon>
    </lineage>
</organism>
<evidence type="ECO:0000256" key="1">
    <source>
        <dbReference type="SAM" id="MobiDB-lite"/>
    </source>
</evidence>
<dbReference type="Proteomes" id="UP001153269">
    <property type="component" value="Unassembled WGS sequence"/>
</dbReference>
<evidence type="ECO:0000313" key="3">
    <source>
        <dbReference type="Proteomes" id="UP001153269"/>
    </source>
</evidence>
<evidence type="ECO:0000313" key="2">
    <source>
        <dbReference type="EMBL" id="CAB1439816.1"/>
    </source>
</evidence>
<comment type="caution">
    <text evidence="2">The sequence shown here is derived from an EMBL/GenBank/DDBJ whole genome shotgun (WGS) entry which is preliminary data.</text>
</comment>
<name>A0A9N7V0B3_PLEPL</name>
<protein>
    <submittedName>
        <fullName evidence="2">Uncharacterized protein</fullName>
    </submittedName>
</protein>
<reference evidence="2" key="1">
    <citation type="submission" date="2020-03" db="EMBL/GenBank/DDBJ databases">
        <authorList>
            <person name="Weist P."/>
        </authorList>
    </citation>
    <scope>NUCLEOTIDE SEQUENCE</scope>
</reference>
<accession>A0A9N7V0B3</accession>
<feature type="region of interest" description="Disordered" evidence="1">
    <location>
        <begin position="109"/>
        <end position="163"/>
    </location>
</feature>
<sequence length="163" mass="18530">MEHIRTEHGEEQPYFYFPWPGPKWKKKGLEPALEEEQRSFLWPPNPENVISIKRGHIEIRNSDGMFHVRAADTSMLEKLQGATLPFWGQQSVLRLVIFKSFSPMVNDVLKTQSSRGRGGEGGGRGGRRRHKGETKGKWEEGEESSPGPSVDVHADQAERPNRV</sequence>
<dbReference type="AlphaFoldDB" id="A0A9N7V0B3"/>
<dbReference type="EMBL" id="CADEAL010002335">
    <property type="protein sequence ID" value="CAB1439816.1"/>
    <property type="molecule type" value="Genomic_DNA"/>
</dbReference>
<gene>
    <name evidence="2" type="ORF">PLEPLA_LOCUS27584</name>
</gene>
<keyword evidence="3" id="KW-1185">Reference proteome</keyword>
<proteinExistence type="predicted"/>